<dbReference type="InterPro" id="IPR000873">
    <property type="entry name" value="AMP-dep_synth/lig_dom"/>
</dbReference>
<dbReference type="GO" id="GO:0031956">
    <property type="term" value="F:medium-chain fatty acid-CoA ligase activity"/>
    <property type="evidence" value="ECO:0007669"/>
    <property type="project" value="TreeGrafter"/>
</dbReference>
<evidence type="ECO:0000259" key="3">
    <source>
        <dbReference type="Pfam" id="PF00501"/>
    </source>
</evidence>
<dbReference type="PANTHER" id="PTHR43201:SF5">
    <property type="entry name" value="MEDIUM-CHAIN ACYL-COA LIGASE ACSF2, MITOCHONDRIAL"/>
    <property type="match status" value="1"/>
</dbReference>
<dbReference type="PANTHER" id="PTHR43201">
    <property type="entry name" value="ACYL-COA SYNTHETASE"/>
    <property type="match status" value="1"/>
</dbReference>
<proteinExistence type="inferred from homology"/>
<comment type="similarity">
    <text evidence="1">Belongs to the ATP-dependent AMP-binding enzyme family.</text>
</comment>
<comment type="caution">
    <text evidence="4">The sequence shown here is derived from an EMBL/GenBank/DDBJ whole genome shotgun (WGS) entry which is preliminary data.</text>
</comment>
<evidence type="ECO:0000313" key="4">
    <source>
        <dbReference type="EMBL" id="TDD28660.1"/>
    </source>
</evidence>
<protein>
    <recommendedName>
        <fullName evidence="3">AMP-dependent synthetase/ligase domain-containing protein</fullName>
    </recommendedName>
</protein>
<evidence type="ECO:0000256" key="2">
    <source>
        <dbReference type="ARBA" id="ARBA00022598"/>
    </source>
</evidence>
<gene>
    <name evidence="4" type="ORF">E1218_06630</name>
</gene>
<dbReference type="Gene3D" id="3.40.50.980">
    <property type="match status" value="1"/>
</dbReference>
<evidence type="ECO:0000313" key="5">
    <source>
        <dbReference type="Proteomes" id="UP000295172"/>
    </source>
</evidence>
<dbReference type="GO" id="GO:0006631">
    <property type="term" value="P:fatty acid metabolic process"/>
    <property type="evidence" value="ECO:0007669"/>
    <property type="project" value="TreeGrafter"/>
</dbReference>
<keyword evidence="5" id="KW-1185">Reference proteome</keyword>
<dbReference type="AlphaFoldDB" id="A0A4R4XDE5"/>
<feature type="domain" description="AMP-dependent synthetase/ligase" evidence="3">
    <location>
        <begin position="28"/>
        <end position="102"/>
    </location>
</feature>
<dbReference type="OrthoDB" id="9803968at2"/>
<keyword evidence="2" id="KW-0436">Ligase</keyword>
<name>A0A4R4XDE5_9ACTN</name>
<dbReference type="Proteomes" id="UP000295172">
    <property type="component" value="Unassembled WGS sequence"/>
</dbReference>
<organism evidence="4 5">
    <name type="scientific">Kribbella turkmenica</name>
    <dbReference type="NCBI Taxonomy" id="2530375"/>
    <lineage>
        <taxon>Bacteria</taxon>
        <taxon>Bacillati</taxon>
        <taxon>Actinomycetota</taxon>
        <taxon>Actinomycetes</taxon>
        <taxon>Propionibacteriales</taxon>
        <taxon>Kribbellaceae</taxon>
        <taxon>Kribbella</taxon>
    </lineage>
</organism>
<reference evidence="4 5" key="1">
    <citation type="submission" date="2019-02" db="EMBL/GenBank/DDBJ databases">
        <title>Draft genome sequences of novel Actinobacteria.</title>
        <authorList>
            <person name="Sahin N."/>
            <person name="Ay H."/>
            <person name="Saygin H."/>
        </authorList>
    </citation>
    <scope>NUCLEOTIDE SEQUENCE [LARGE SCALE GENOMIC DNA]</scope>
    <source>
        <strain evidence="4 5">16K104</strain>
    </source>
</reference>
<dbReference type="SUPFAM" id="SSF56801">
    <property type="entry name" value="Acetyl-CoA synthetase-like"/>
    <property type="match status" value="1"/>
</dbReference>
<evidence type="ECO:0000256" key="1">
    <source>
        <dbReference type="ARBA" id="ARBA00006432"/>
    </source>
</evidence>
<dbReference type="Pfam" id="PF00501">
    <property type="entry name" value="AMP-binding"/>
    <property type="match status" value="1"/>
</dbReference>
<accession>A0A4R4XDE5</accession>
<sequence length="108" mass="11442">MAGMSLPCYASGMSEVPLLGETIGANLSRTVGRFGDRDALVEVQTGRRWTYDEFGADVDVVARGLLARGIGKGDRVGIWAPDCAEWTITQYAAATIGAILVNQPLLGL</sequence>
<dbReference type="EMBL" id="SMKR01000019">
    <property type="protein sequence ID" value="TDD28660.1"/>
    <property type="molecule type" value="Genomic_DNA"/>
</dbReference>